<reference evidence="3" key="1">
    <citation type="submission" date="2019-04" db="EMBL/GenBank/DDBJ databases">
        <title>Friends and foes A comparative genomics studyof 23 Aspergillus species from section Flavi.</title>
        <authorList>
            <consortium name="DOE Joint Genome Institute"/>
            <person name="Kjaerbolling I."/>
            <person name="Vesth T."/>
            <person name="Frisvad J.C."/>
            <person name="Nybo J.L."/>
            <person name="Theobald S."/>
            <person name="Kildgaard S."/>
            <person name="Isbrandt T."/>
            <person name="Kuo A."/>
            <person name="Sato A."/>
            <person name="Lyhne E.K."/>
            <person name="Kogle M.E."/>
            <person name="Wiebenga A."/>
            <person name="Kun R.S."/>
            <person name="Lubbers R.J."/>
            <person name="Makela M.R."/>
            <person name="Barry K."/>
            <person name="Chovatia M."/>
            <person name="Clum A."/>
            <person name="Daum C."/>
            <person name="Haridas S."/>
            <person name="He G."/>
            <person name="LaButti K."/>
            <person name="Lipzen A."/>
            <person name="Mondo S."/>
            <person name="Riley R."/>
            <person name="Salamov A."/>
            <person name="Simmons B.A."/>
            <person name="Magnuson J.K."/>
            <person name="Henrissat B."/>
            <person name="Mortensen U.H."/>
            <person name="Larsen T.O."/>
            <person name="Devries R.P."/>
            <person name="Grigoriev I.V."/>
            <person name="Machida M."/>
            <person name="Baker S.E."/>
            <person name="Andersen M.R."/>
        </authorList>
    </citation>
    <scope>NUCLEOTIDE SEQUENCE [LARGE SCALE GENOMIC DNA]</scope>
    <source>
        <strain evidence="3">CBS 130015</strain>
    </source>
</reference>
<accession>A0A5N6WCA5</accession>
<dbReference type="AlphaFoldDB" id="A0A5N6WCA5"/>
<evidence type="ECO:0000256" key="1">
    <source>
        <dbReference type="SAM" id="MobiDB-lite"/>
    </source>
</evidence>
<evidence type="ECO:0000313" key="2">
    <source>
        <dbReference type="EMBL" id="KAE8318302.1"/>
    </source>
</evidence>
<name>A0A5N6WCA5_9EURO</name>
<evidence type="ECO:0000313" key="3">
    <source>
        <dbReference type="Proteomes" id="UP000325433"/>
    </source>
</evidence>
<feature type="region of interest" description="Disordered" evidence="1">
    <location>
        <begin position="63"/>
        <end position="103"/>
    </location>
</feature>
<organism evidence="2 3">
    <name type="scientific">Aspergillus transmontanensis</name>
    <dbReference type="NCBI Taxonomy" id="1034304"/>
    <lineage>
        <taxon>Eukaryota</taxon>
        <taxon>Fungi</taxon>
        <taxon>Dikarya</taxon>
        <taxon>Ascomycota</taxon>
        <taxon>Pezizomycotina</taxon>
        <taxon>Eurotiomycetes</taxon>
        <taxon>Eurotiomycetidae</taxon>
        <taxon>Eurotiales</taxon>
        <taxon>Aspergillaceae</taxon>
        <taxon>Aspergillus</taxon>
        <taxon>Aspergillus subgen. Circumdati</taxon>
    </lineage>
</organism>
<dbReference type="Proteomes" id="UP000325433">
    <property type="component" value="Unassembled WGS sequence"/>
</dbReference>
<gene>
    <name evidence="2" type="ORF">BDV41DRAFT_572292</name>
</gene>
<dbReference type="EMBL" id="ML738298">
    <property type="protein sequence ID" value="KAE8318302.1"/>
    <property type="molecule type" value="Genomic_DNA"/>
</dbReference>
<protein>
    <submittedName>
        <fullName evidence="2">Uncharacterized protein</fullName>
    </submittedName>
</protein>
<sequence length="190" mass="20754">MEEHQSHMVDGLQELYRRCVDGEGWPGPLLAVRPEAEGQPLTHDLLVRLGVLDQDRNKQDIRADQADPGNQMAAPNPNEHGNEGSSGILPDSETGRTTFPFDHRTFGSLHATTFGQPGQQQHVAQTASSMTATLTSDPSSLTEGMAIDLQSPQNMPRYTTTLGHQMPVPVLEGMIYIPDDDDDVHPLPNP</sequence>
<keyword evidence="3" id="KW-1185">Reference proteome</keyword>
<proteinExistence type="predicted"/>